<dbReference type="InterPro" id="IPR013689">
    <property type="entry name" value="RNA_helicase_ATP-dep_HrpB_C"/>
</dbReference>
<dbReference type="Pfam" id="PF08482">
    <property type="entry name" value="HrpB_C"/>
    <property type="match status" value="1"/>
</dbReference>
<dbReference type="CDD" id="cd17990">
    <property type="entry name" value="DEXHc_HrpB"/>
    <property type="match status" value="1"/>
</dbReference>
<dbReference type="Pfam" id="PF04408">
    <property type="entry name" value="WHD_HA2"/>
    <property type="match status" value="1"/>
</dbReference>
<dbReference type="InterPro" id="IPR014001">
    <property type="entry name" value="Helicase_ATP-bd"/>
</dbReference>
<gene>
    <name evidence="7" type="primary">hrpB</name>
    <name evidence="7" type="ORF">FYJ85_00485</name>
</gene>
<evidence type="ECO:0000259" key="5">
    <source>
        <dbReference type="PROSITE" id="PS51192"/>
    </source>
</evidence>
<dbReference type="PANTHER" id="PTHR43519">
    <property type="entry name" value="ATP-DEPENDENT RNA HELICASE HRPB"/>
    <property type="match status" value="1"/>
</dbReference>
<dbReference type="Pfam" id="PF00270">
    <property type="entry name" value="DEAD"/>
    <property type="match status" value="1"/>
</dbReference>
<dbReference type="Gene3D" id="1.20.120.1080">
    <property type="match status" value="1"/>
</dbReference>
<dbReference type="SMART" id="SM00847">
    <property type="entry name" value="HA2"/>
    <property type="match status" value="1"/>
</dbReference>
<evidence type="ECO:0000256" key="1">
    <source>
        <dbReference type="ARBA" id="ARBA00022741"/>
    </source>
</evidence>
<dbReference type="InterPro" id="IPR056329">
    <property type="entry name" value="CON_HrpB"/>
</dbReference>
<evidence type="ECO:0000259" key="6">
    <source>
        <dbReference type="PROSITE" id="PS51194"/>
    </source>
</evidence>
<dbReference type="InterPro" id="IPR049614">
    <property type="entry name" value="HrpB_DEXH"/>
</dbReference>
<keyword evidence="8" id="KW-1185">Reference proteome</keyword>
<dbReference type="PANTHER" id="PTHR43519:SF1">
    <property type="entry name" value="ATP-DEPENDENT RNA HELICASE HRPB"/>
    <property type="match status" value="1"/>
</dbReference>
<evidence type="ECO:0000313" key="8">
    <source>
        <dbReference type="Proteomes" id="UP000435649"/>
    </source>
</evidence>
<comment type="caution">
    <text evidence="7">The sequence shown here is derived from an EMBL/GenBank/DDBJ whole genome shotgun (WGS) entry which is preliminary data.</text>
</comment>
<dbReference type="CDD" id="cd18791">
    <property type="entry name" value="SF2_C_RHA"/>
    <property type="match status" value="1"/>
</dbReference>
<dbReference type="PROSITE" id="PS51194">
    <property type="entry name" value="HELICASE_CTER"/>
    <property type="match status" value="1"/>
</dbReference>
<evidence type="ECO:0000313" key="7">
    <source>
        <dbReference type="EMBL" id="MST95524.1"/>
    </source>
</evidence>
<sequence length="818" mass="88603">MNDSDYTDLPVRSVLPELVAALDSHSGAVLAAAPGAGKTTLVPPALLDAVDGGILLLEPRRVAVRAAARRIASLLGESIGGRVGYVVRGESRTSPSNRLTVMTPGVLLRKLQADPELGGVSLVIFDEFHERSLENDLDLAFVLDVQENLRPELKILIMSATLETGRIAALLGGVPVVEAPGRQFPVEIRYDEGGLDRFRPASGTARAVVKLYRESDGDLLVFLPGMREIDECAALLAGMLPEQALLLKLHGSLGAAEQDRALVPAPPGMRKVVLATNVAESSITIDGITGVVDSGLERRMRFDPAAGIPFLEVGPVSKASAAQRSGRAGRTRPGVAVRLWNAFEERSRPERTQPEILEADLAGFALETAAWGTPAEALRWLDAPPSARLAAARTLLTELGAFDGGGRLTARGRELVRLPVHPRLGAMLLTARERGLLPLGCGIAALLEERDTFRGARGADLRERLAGMCSNPGAFRNQLVIRRQLLELMGAKDAVCDAEAAGLLVASAFPDWVGKARSRHGRSYLLCGGSGGVLAEGDDLAGYEFLAVARLEGGAGREPAIRLAAPVEEAALVSLFKERLREVDAVEFDPERERVYARRELRLGAVVLRSTMQENPPEQALAEAVLNAAAGRNRPLPPEGAKAARQLFERVAFARRQEPEEYPDWGSGFAAQAAPFLAGIRSFADLDRFDWLELLRNLLGFERLRALDANYPEAFTTPAGARHRIDYDNEIPTLSAKVQEFYGVGSHPAVGRKRIPLRIELLSPAQRPVQVTTDLPGFWRGNWPLVQKEMKSRYPKHFWPDDPASADPMLRTVKPKKV</sequence>
<evidence type="ECO:0000256" key="4">
    <source>
        <dbReference type="ARBA" id="ARBA00022840"/>
    </source>
</evidence>
<dbReference type="PIRSF" id="PIRSF005496">
    <property type="entry name" value="ATP_hel_hrpB"/>
    <property type="match status" value="1"/>
</dbReference>
<accession>A0A844FXR0</accession>
<dbReference type="Pfam" id="PF24473">
    <property type="entry name" value="CON_HrpB"/>
    <property type="match status" value="1"/>
</dbReference>
<dbReference type="InterPro" id="IPR011545">
    <property type="entry name" value="DEAD/DEAH_box_helicase_dom"/>
</dbReference>
<dbReference type="RefSeq" id="WP_154416640.1">
    <property type="nucleotide sequence ID" value="NZ_VUNS01000001.1"/>
</dbReference>
<feature type="domain" description="Helicase ATP-binding" evidence="5">
    <location>
        <begin position="19"/>
        <end position="180"/>
    </location>
</feature>
<dbReference type="InterPro" id="IPR027417">
    <property type="entry name" value="P-loop_NTPase"/>
</dbReference>
<dbReference type="Proteomes" id="UP000435649">
    <property type="component" value="Unassembled WGS sequence"/>
</dbReference>
<dbReference type="GO" id="GO:0016787">
    <property type="term" value="F:hydrolase activity"/>
    <property type="evidence" value="ECO:0007669"/>
    <property type="project" value="UniProtKB-KW"/>
</dbReference>
<keyword evidence="2" id="KW-0378">Hydrolase</keyword>
<dbReference type="PROSITE" id="PS51192">
    <property type="entry name" value="HELICASE_ATP_BIND_1"/>
    <property type="match status" value="1"/>
</dbReference>
<dbReference type="EMBL" id="VUNS01000001">
    <property type="protein sequence ID" value="MST95524.1"/>
    <property type="molecule type" value="Genomic_DNA"/>
</dbReference>
<name>A0A844FXR0_9BACT</name>
<evidence type="ECO:0000256" key="2">
    <source>
        <dbReference type="ARBA" id="ARBA00022801"/>
    </source>
</evidence>
<dbReference type="SMART" id="SM00487">
    <property type="entry name" value="DEXDc"/>
    <property type="match status" value="1"/>
</dbReference>
<dbReference type="InterPro" id="IPR001650">
    <property type="entry name" value="Helicase_C-like"/>
</dbReference>
<organism evidence="7 8">
    <name type="scientific">Victivallis lenta</name>
    <dbReference type="NCBI Taxonomy" id="2606640"/>
    <lineage>
        <taxon>Bacteria</taxon>
        <taxon>Pseudomonadati</taxon>
        <taxon>Lentisphaerota</taxon>
        <taxon>Lentisphaeria</taxon>
        <taxon>Victivallales</taxon>
        <taxon>Victivallaceae</taxon>
        <taxon>Victivallis</taxon>
    </lineage>
</organism>
<keyword evidence="1" id="KW-0547">Nucleotide-binding</keyword>
<evidence type="ECO:0000256" key="3">
    <source>
        <dbReference type="ARBA" id="ARBA00022806"/>
    </source>
</evidence>
<keyword evidence="4" id="KW-0067">ATP-binding</keyword>
<protein>
    <submittedName>
        <fullName evidence="7">ATP-dependent helicase HrpB</fullName>
    </submittedName>
</protein>
<proteinExistence type="predicted"/>
<dbReference type="InterPro" id="IPR007502">
    <property type="entry name" value="Helicase-assoc_dom"/>
</dbReference>
<reference evidence="7 8" key="1">
    <citation type="submission" date="2019-08" db="EMBL/GenBank/DDBJ databases">
        <title>In-depth cultivation of the pig gut microbiome towards novel bacterial diversity and tailored functional studies.</title>
        <authorList>
            <person name="Wylensek D."/>
            <person name="Hitch T.C.A."/>
            <person name="Clavel T."/>
        </authorList>
    </citation>
    <scope>NUCLEOTIDE SEQUENCE [LARGE SCALE GENOMIC DNA]</scope>
    <source>
        <strain evidence="7 8">BBE-744-WT-12</strain>
    </source>
</reference>
<dbReference type="InterPro" id="IPR010225">
    <property type="entry name" value="HrpB"/>
</dbReference>
<dbReference type="GO" id="GO:0004386">
    <property type="term" value="F:helicase activity"/>
    <property type="evidence" value="ECO:0007669"/>
    <property type="project" value="UniProtKB-KW"/>
</dbReference>
<dbReference type="InterPro" id="IPR048333">
    <property type="entry name" value="HA2_WH"/>
</dbReference>
<feature type="domain" description="Helicase C-terminal" evidence="6">
    <location>
        <begin position="207"/>
        <end position="372"/>
    </location>
</feature>
<keyword evidence="3 7" id="KW-0347">Helicase</keyword>
<dbReference type="NCBIfam" id="TIGR01970">
    <property type="entry name" value="DEAH_box_HrpB"/>
    <property type="match status" value="1"/>
</dbReference>
<dbReference type="SMART" id="SM00490">
    <property type="entry name" value="HELICc"/>
    <property type="match status" value="1"/>
</dbReference>
<dbReference type="GO" id="GO:0005524">
    <property type="term" value="F:ATP binding"/>
    <property type="evidence" value="ECO:0007669"/>
    <property type="project" value="UniProtKB-KW"/>
</dbReference>
<dbReference type="Gene3D" id="3.40.50.300">
    <property type="entry name" value="P-loop containing nucleotide triphosphate hydrolases"/>
    <property type="match status" value="2"/>
</dbReference>
<dbReference type="SUPFAM" id="SSF52540">
    <property type="entry name" value="P-loop containing nucleoside triphosphate hydrolases"/>
    <property type="match status" value="1"/>
</dbReference>
<dbReference type="GO" id="GO:0003676">
    <property type="term" value="F:nucleic acid binding"/>
    <property type="evidence" value="ECO:0007669"/>
    <property type="project" value="InterPro"/>
</dbReference>
<dbReference type="AlphaFoldDB" id="A0A844FXR0"/>
<dbReference type="Pfam" id="PF00271">
    <property type="entry name" value="Helicase_C"/>
    <property type="match status" value="1"/>
</dbReference>